<feature type="non-terminal residue" evidence="4">
    <location>
        <position position="811"/>
    </location>
</feature>
<feature type="region of interest" description="Disordered" evidence="1">
    <location>
        <begin position="792"/>
        <end position="811"/>
    </location>
</feature>
<organism evidence="4 5">
    <name type="scientific">Desulfitobacterium dehalogenans</name>
    <dbReference type="NCBI Taxonomy" id="36854"/>
    <lineage>
        <taxon>Bacteria</taxon>
        <taxon>Bacillati</taxon>
        <taxon>Bacillota</taxon>
        <taxon>Clostridia</taxon>
        <taxon>Eubacteriales</taxon>
        <taxon>Desulfitobacteriaceae</taxon>
        <taxon>Desulfitobacterium</taxon>
    </lineage>
</organism>
<dbReference type="Pfam" id="PF00534">
    <property type="entry name" value="Glycos_transf_1"/>
    <property type="match status" value="1"/>
</dbReference>
<reference evidence="4 5" key="1">
    <citation type="journal article" date="2020" name="Biotechnol. Biofuels">
        <title>New insights from the biogas microbiome by comprehensive genome-resolved metagenomics of nearly 1600 species originating from multiple anaerobic digesters.</title>
        <authorList>
            <person name="Campanaro S."/>
            <person name="Treu L."/>
            <person name="Rodriguez-R L.M."/>
            <person name="Kovalovszki A."/>
            <person name="Ziels R.M."/>
            <person name="Maus I."/>
            <person name="Zhu X."/>
            <person name="Kougias P.G."/>
            <person name="Basile A."/>
            <person name="Luo G."/>
            <person name="Schluter A."/>
            <person name="Konstantinidis K.T."/>
            <person name="Angelidaki I."/>
        </authorList>
    </citation>
    <scope>NUCLEOTIDE SEQUENCE [LARGE SCALE GENOMIC DNA]</scope>
    <source>
        <strain evidence="4">AS05jafATM_4</strain>
    </source>
</reference>
<name>A0A7C7D8J8_9FIRM</name>
<dbReference type="GO" id="GO:0042601">
    <property type="term" value="C:endospore-forming forespore"/>
    <property type="evidence" value="ECO:0007669"/>
    <property type="project" value="TreeGrafter"/>
</dbReference>
<dbReference type="InterPro" id="IPR028098">
    <property type="entry name" value="Glyco_trans_4-like_N"/>
</dbReference>
<dbReference type="Gene3D" id="3.40.50.2000">
    <property type="entry name" value="Glycogen Phosphorylase B"/>
    <property type="match status" value="2"/>
</dbReference>
<dbReference type="Proteomes" id="UP000553059">
    <property type="component" value="Unassembled WGS sequence"/>
</dbReference>
<evidence type="ECO:0000313" key="5">
    <source>
        <dbReference type="Proteomes" id="UP000553059"/>
    </source>
</evidence>
<evidence type="ECO:0000259" key="2">
    <source>
        <dbReference type="Pfam" id="PF00534"/>
    </source>
</evidence>
<gene>
    <name evidence="4" type="ORF">GX523_19720</name>
</gene>
<evidence type="ECO:0000313" key="4">
    <source>
        <dbReference type="EMBL" id="HHY28934.1"/>
    </source>
</evidence>
<dbReference type="GO" id="GO:0016757">
    <property type="term" value="F:glycosyltransferase activity"/>
    <property type="evidence" value="ECO:0007669"/>
    <property type="project" value="InterPro"/>
</dbReference>
<keyword evidence="4" id="KW-0167">Capsid protein</keyword>
<sequence length="811" mass="92563">MQDYLVQPWDLERVTGVNLDMWVPPYIDELAQQVMEYYEMEPHTKTLITSKPDKGGAIWKIETNKGPRSLKLLHRKPRRSHFSIGAQEYIVKKGGRVPKIIETKEGALYVEKGGKLWIVTDWIESLTPASKDLSGAQALCYGLGEFHRHTRGYTPPAGSQKASRLYGWYAYYKKIITKINWFRNIAKAYSDIPSSQALLAVIDVFQRQAQDALSLLEQPFYTQMLSMGEEHWGLVHQDYGWSNGQLGTGGLWVIDLDGVAYDLPIRDLRKLISGTMDDLGKWDIPWIRGMISAYHDANPIDRETYEILLNDLAFPNEFYKHLNEMLFSPRDFLSNNLEGIMSRLNLLEQTKGMALAELELDKEKFPKGNYETDAPPKLIVKDESLLCPDRKHEGYLKTRTEAEIQQEKDVEKVSLMNKDQLKVLMICTEKLPVPAVRGGAIQTYIDGISGLLSQKHTLTILGTTDPSLPNVEYKNDIRYVRIESEQFFEIYAARVIDFLRNESFNLIHVFNRPRLIPLIREVAPYSRIVLSMHNDMFNIDKIDPQDALTAIREVEQIITVSDYVGETISNLYPQAASKVRTIYSGVDLKRFIPWKKSDRAAQVRHELRSSYNLEGKTVILFVGRLTPKKGTDLLLQAINELSIKNPNIALVIVGGTWYSVDTVTDYVAYVRALAEKAKFPVITTGYVSSDVIHEWFWAGDIFVCPSQWQEPLARVHYEAMAAGLPFLTTARGGNPEVVIDQNGLLVDRPEDPLEFAEKLDILIADPKLRRKMGRTGRLLAEKRFSWERVANEVSESWKPRVSNEGETENKL</sequence>
<dbReference type="EMBL" id="DUTF01000414">
    <property type="protein sequence ID" value="HHY28934.1"/>
    <property type="molecule type" value="Genomic_DNA"/>
</dbReference>
<dbReference type="InterPro" id="IPR047175">
    <property type="entry name" value="CotS-like"/>
</dbReference>
<dbReference type="Gene3D" id="3.90.1200.10">
    <property type="match status" value="1"/>
</dbReference>
<dbReference type="NCBIfam" id="TIGR02906">
    <property type="entry name" value="spore_CotS"/>
    <property type="match status" value="1"/>
</dbReference>
<dbReference type="PANTHER" id="PTHR39179:SF1">
    <property type="entry name" value="SPORE COAT PROTEIN I"/>
    <property type="match status" value="1"/>
</dbReference>
<dbReference type="InterPro" id="IPR011009">
    <property type="entry name" value="Kinase-like_dom_sf"/>
</dbReference>
<dbReference type="Gene3D" id="3.30.200.20">
    <property type="entry name" value="Phosphorylase Kinase, domain 1"/>
    <property type="match status" value="1"/>
</dbReference>
<proteinExistence type="predicted"/>
<evidence type="ECO:0000256" key="1">
    <source>
        <dbReference type="SAM" id="MobiDB-lite"/>
    </source>
</evidence>
<dbReference type="SUPFAM" id="SSF56112">
    <property type="entry name" value="Protein kinase-like (PK-like)"/>
    <property type="match status" value="1"/>
</dbReference>
<keyword evidence="4" id="KW-0946">Virion</keyword>
<evidence type="ECO:0000259" key="3">
    <source>
        <dbReference type="Pfam" id="PF13439"/>
    </source>
</evidence>
<comment type="caution">
    <text evidence="4">The sequence shown here is derived from an EMBL/GenBank/DDBJ whole genome shotgun (WGS) entry which is preliminary data.</text>
</comment>
<feature type="domain" description="Glycosyltransferase subfamily 4-like N-terminal" evidence="3">
    <location>
        <begin position="448"/>
        <end position="590"/>
    </location>
</feature>
<dbReference type="PANTHER" id="PTHR39179">
    <property type="entry name" value="SPORE COAT PROTEIN I"/>
    <property type="match status" value="1"/>
</dbReference>
<feature type="domain" description="Glycosyl transferase family 1" evidence="2">
    <location>
        <begin position="606"/>
        <end position="777"/>
    </location>
</feature>
<dbReference type="SUPFAM" id="SSF53756">
    <property type="entry name" value="UDP-Glycosyltransferase/glycogen phosphorylase"/>
    <property type="match status" value="1"/>
</dbReference>
<accession>A0A7C7D8J8</accession>
<dbReference type="InterPro" id="IPR001296">
    <property type="entry name" value="Glyco_trans_1"/>
</dbReference>
<dbReference type="InterPro" id="IPR014255">
    <property type="entry name" value="Spore_coat_CotS"/>
</dbReference>
<dbReference type="AlphaFoldDB" id="A0A7C7D8J8"/>
<dbReference type="Pfam" id="PF13439">
    <property type="entry name" value="Glyco_transf_4"/>
    <property type="match status" value="1"/>
</dbReference>
<dbReference type="CDD" id="cd03801">
    <property type="entry name" value="GT4_PimA-like"/>
    <property type="match status" value="1"/>
</dbReference>
<protein>
    <submittedName>
        <fullName evidence="4">CotS family spore coat protein</fullName>
    </submittedName>
</protein>